<dbReference type="GO" id="GO:0022857">
    <property type="term" value="F:transmembrane transporter activity"/>
    <property type="evidence" value="ECO:0007669"/>
    <property type="project" value="TreeGrafter"/>
</dbReference>
<dbReference type="SMART" id="SM00382">
    <property type="entry name" value="AAA"/>
    <property type="match status" value="1"/>
</dbReference>
<feature type="domain" description="ABC transporter" evidence="13">
    <location>
        <begin position="1"/>
        <end position="235"/>
    </location>
</feature>
<evidence type="ECO:0000256" key="2">
    <source>
        <dbReference type="ARBA" id="ARBA00020019"/>
    </source>
</evidence>
<dbReference type="Proteomes" id="UP000188993">
    <property type="component" value="Chromosome"/>
</dbReference>
<dbReference type="RefSeq" id="WP_236953705.1">
    <property type="nucleotide sequence ID" value="NZ_CP019728.1"/>
</dbReference>
<organism evidence="14 15">
    <name type="scientific">Jeotgalibaca dankookensis</name>
    <dbReference type="NCBI Taxonomy" id="708126"/>
    <lineage>
        <taxon>Bacteria</taxon>
        <taxon>Bacillati</taxon>
        <taxon>Bacillota</taxon>
        <taxon>Bacilli</taxon>
        <taxon>Lactobacillales</taxon>
        <taxon>Carnobacteriaceae</taxon>
        <taxon>Jeotgalibaca</taxon>
    </lineage>
</organism>
<evidence type="ECO:0000259" key="13">
    <source>
        <dbReference type="PROSITE" id="PS50893"/>
    </source>
</evidence>
<gene>
    <name evidence="14" type="primary">ftsE_2</name>
    <name evidence="12" type="synonym">ftsE</name>
    <name evidence="14" type="ORF">BW727_101892</name>
</gene>
<evidence type="ECO:0000256" key="3">
    <source>
        <dbReference type="ARBA" id="ARBA00022448"/>
    </source>
</evidence>
<keyword evidence="8 12" id="KW-0472">Membrane</keyword>
<dbReference type="NCBIfam" id="TIGR02673">
    <property type="entry name" value="FtsE"/>
    <property type="match status" value="1"/>
</dbReference>
<evidence type="ECO:0000256" key="9">
    <source>
        <dbReference type="ARBA" id="ARBA00023306"/>
    </source>
</evidence>
<evidence type="ECO:0000313" key="15">
    <source>
        <dbReference type="Proteomes" id="UP000188993"/>
    </source>
</evidence>
<protein>
    <recommendedName>
        <fullName evidence="2 12">Cell division ATP-binding protein FtsE</fullName>
    </recommendedName>
</protein>
<dbReference type="InterPro" id="IPR003439">
    <property type="entry name" value="ABC_transporter-like_ATP-bd"/>
</dbReference>
<dbReference type="AlphaFoldDB" id="A0A1S6IRP1"/>
<dbReference type="Gene3D" id="3.40.50.300">
    <property type="entry name" value="P-loop containing nucleotide triphosphate hydrolases"/>
    <property type="match status" value="1"/>
</dbReference>
<keyword evidence="6 12" id="KW-0547">Nucleotide-binding</keyword>
<keyword evidence="5 12" id="KW-0132">Cell division</keyword>
<evidence type="ECO:0000256" key="10">
    <source>
        <dbReference type="ARBA" id="ARBA00049360"/>
    </source>
</evidence>
<dbReference type="GO" id="GO:0016887">
    <property type="term" value="F:ATP hydrolysis activity"/>
    <property type="evidence" value="ECO:0007669"/>
    <property type="project" value="InterPro"/>
</dbReference>
<comment type="function">
    <text evidence="11">Part of the ABC transporter FtsEX involved in cellular division. Has ATPase activity. Essential for cell division and viability.</text>
</comment>
<comment type="subcellular location">
    <subcellularLocation>
        <location evidence="12">Cell membrane</location>
        <topology evidence="12">Peripheral membrane protein</topology>
        <orientation evidence="12">Cytoplasmic side</orientation>
    </subcellularLocation>
</comment>
<keyword evidence="4 12" id="KW-1003">Cell membrane</keyword>
<dbReference type="CDD" id="cd03255">
    <property type="entry name" value="ABC_MJ0796_LolCDE_FtsE"/>
    <property type="match status" value="1"/>
</dbReference>
<keyword evidence="7 12" id="KW-0067">ATP-binding</keyword>
<keyword evidence="15" id="KW-1185">Reference proteome</keyword>
<sequence>MCNQTQKTYFKGIRGIDSVSFSVQEGEFVYLMGASGSGKSTLLKLLYGAEKATSGNIMVCGYDLAKMKRKDLYKLRREIGIVFQDLQLLKRKTVYENIQFALEIVGVPEENMDARIRQTLTLVELADKADCFPEELSGGQMQRVAIARALVNNPRILLADEPTGNLDPQTSREIFRLFMRINRRGTTVILATHDQTIFQRFQHRALTMSDGFLVADESRKEVGSLQYDYHMKDFYIV</sequence>
<dbReference type="InterPro" id="IPR015854">
    <property type="entry name" value="ABC_transpr_LolD-like"/>
</dbReference>
<name>A0A1S6IRP1_9LACT</name>
<evidence type="ECO:0000256" key="8">
    <source>
        <dbReference type="ARBA" id="ARBA00023136"/>
    </source>
</evidence>
<evidence type="ECO:0000256" key="4">
    <source>
        <dbReference type="ARBA" id="ARBA00022475"/>
    </source>
</evidence>
<dbReference type="PANTHER" id="PTHR24220:SF470">
    <property type="entry name" value="CELL DIVISION ATP-BINDING PROTEIN FTSE"/>
    <property type="match status" value="1"/>
</dbReference>
<comment type="similarity">
    <text evidence="1 12">Belongs to the ABC transporter superfamily.</text>
</comment>
<dbReference type="PANTHER" id="PTHR24220">
    <property type="entry name" value="IMPORT ATP-BINDING PROTEIN"/>
    <property type="match status" value="1"/>
</dbReference>
<dbReference type="InterPro" id="IPR005286">
    <property type="entry name" value="Cell_div_FtsE"/>
</dbReference>
<evidence type="ECO:0000256" key="6">
    <source>
        <dbReference type="ARBA" id="ARBA00022741"/>
    </source>
</evidence>
<accession>A0A1S6IRP1</accession>
<evidence type="ECO:0000256" key="5">
    <source>
        <dbReference type="ARBA" id="ARBA00022618"/>
    </source>
</evidence>
<comment type="catalytic activity">
    <reaction evidence="10">
        <text>ATP + H2O = ADP + phosphate + H(+)</text>
        <dbReference type="Rhea" id="RHEA:13065"/>
        <dbReference type="ChEBI" id="CHEBI:15377"/>
        <dbReference type="ChEBI" id="CHEBI:15378"/>
        <dbReference type="ChEBI" id="CHEBI:30616"/>
        <dbReference type="ChEBI" id="CHEBI:43474"/>
        <dbReference type="ChEBI" id="CHEBI:456216"/>
    </reaction>
</comment>
<dbReference type="PROSITE" id="PS00211">
    <property type="entry name" value="ABC_TRANSPORTER_1"/>
    <property type="match status" value="1"/>
</dbReference>
<dbReference type="Pfam" id="PF00005">
    <property type="entry name" value="ABC_tran"/>
    <property type="match status" value="1"/>
</dbReference>
<dbReference type="InterPro" id="IPR017871">
    <property type="entry name" value="ABC_transporter-like_CS"/>
</dbReference>
<proteinExistence type="inferred from homology"/>
<evidence type="ECO:0000313" key="14">
    <source>
        <dbReference type="EMBL" id="AQS54216.1"/>
    </source>
</evidence>
<evidence type="ECO:0000256" key="1">
    <source>
        <dbReference type="ARBA" id="ARBA00005417"/>
    </source>
</evidence>
<dbReference type="GO" id="GO:0005886">
    <property type="term" value="C:plasma membrane"/>
    <property type="evidence" value="ECO:0007669"/>
    <property type="project" value="UniProtKB-SubCell"/>
</dbReference>
<dbReference type="GO" id="GO:0051301">
    <property type="term" value="P:cell division"/>
    <property type="evidence" value="ECO:0007669"/>
    <property type="project" value="UniProtKB-UniRule"/>
</dbReference>
<keyword evidence="9 12" id="KW-0131">Cell cycle</keyword>
<dbReference type="EMBL" id="CP019728">
    <property type="protein sequence ID" value="AQS54216.1"/>
    <property type="molecule type" value="Genomic_DNA"/>
</dbReference>
<dbReference type="GO" id="GO:0005524">
    <property type="term" value="F:ATP binding"/>
    <property type="evidence" value="ECO:0007669"/>
    <property type="project" value="UniProtKB-UniRule"/>
</dbReference>
<dbReference type="KEGG" id="jda:BW727_101892"/>
<dbReference type="SUPFAM" id="SSF52540">
    <property type="entry name" value="P-loop containing nucleoside triphosphate hydrolases"/>
    <property type="match status" value="1"/>
</dbReference>
<evidence type="ECO:0000256" key="7">
    <source>
        <dbReference type="ARBA" id="ARBA00022840"/>
    </source>
</evidence>
<dbReference type="FunFam" id="3.40.50.300:FF:000056">
    <property type="entry name" value="Cell division ATP-binding protein FtsE"/>
    <property type="match status" value="1"/>
</dbReference>
<dbReference type="InterPro" id="IPR017911">
    <property type="entry name" value="MacB-like_ATP-bd"/>
</dbReference>
<evidence type="ECO:0000256" key="12">
    <source>
        <dbReference type="RuleBase" id="RU365094"/>
    </source>
</evidence>
<comment type="subunit">
    <text evidence="12">Homodimer. Forms a membrane-associated complex with FtsX.</text>
</comment>
<reference evidence="14 15" key="1">
    <citation type="journal article" date="2014" name="Int. J. Syst. Evol. Microbiol.">
        <title>Jeotgalibaca dankookensis gen. nov., sp. nov., a member of the family Carnobacteriaceae, isolated from seujeot (Korean traditional food).</title>
        <authorList>
            <person name="Lee D.G."/>
            <person name="Trujillo M.E."/>
            <person name="Kang H."/>
            <person name="Ahn T.Y."/>
        </authorList>
    </citation>
    <scope>NUCLEOTIDE SEQUENCE [LARGE SCALE GENOMIC DNA]</scope>
    <source>
        <strain evidence="14 15">EX-07</strain>
    </source>
</reference>
<dbReference type="PROSITE" id="PS50893">
    <property type="entry name" value="ABC_TRANSPORTER_2"/>
    <property type="match status" value="1"/>
</dbReference>
<evidence type="ECO:0000256" key="11">
    <source>
        <dbReference type="ARBA" id="ARBA00055994"/>
    </source>
</evidence>
<dbReference type="STRING" id="708126.BW727_101892"/>
<dbReference type="InterPro" id="IPR027417">
    <property type="entry name" value="P-loop_NTPase"/>
</dbReference>
<dbReference type="InterPro" id="IPR003593">
    <property type="entry name" value="AAA+_ATPase"/>
</dbReference>
<keyword evidence="3" id="KW-0813">Transport</keyword>